<dbReference type="RefSeq" id="WP_073588235.1">
    <property type="nucleotide sequence ID" value="NZ_FRFD01000004.1"/>
</dbReference>
<dbReference type="STRING" id="1121345.SAMN02745217_01521"/>
<dbReference type="Proteomes" id="UP000184612">
    <property type="component" value="Unassembled WGS sequence"/>
</dbReference>
<name>A0A1M7Y4U2_9FIRM</name>
<evidence type="ECO:0000313" key="2">
    <source>
        <dbReference type="Proteomes" id="UP000184612"/>
    </source>
</evidence>
<gene>
    <name evidence="1" type="ORF">SAMN02745217_01521</name>
</gene>
<reference evidence="1 2" key="1">
    <citation type="submission" date="2016-12" db="EMBL/GenBank/DDBJ databases">
        <authorList>
            <person name="Song W.-J."/>
            <person name="Kurnit D.M."/>
        </authorList>
    </citation>
    <scope>NUCLEOTIDE SEQUENCE [LARGE SCALE GENOMIC DNA]</scope>
    <source>
        <strain evidence="1 2">DSM 12503</strain>
    </source>
</reference>
<evidence type="ECO:0000313" key="1">
    <source>
        <dbReference type="EMBL" id="SHO47395.1"/>
    </source>
</evidence>
<dbReference type="EMBL" id="FRFD01000004">
    <property type="protein sequence ID" value="SHO47395.1"/>
    <property type="molecule type" value="Genomic_DNA"/>
</dbReference>
<proteinExistence type="predicted"/>
<protein>
    <submittedName>
        <fullName evidence="1">Uncharacterized protein</fullName>
    </submittedName>
</protein>
<organism evidence="1 2">
    <name type="scientific">Anaerocolumna xylanovorans DSM 12503</name>
    <dbReference type="NCBI Taxonomy" id="1121345"/>
    <lineage>
        <taxon>Bacteria</taxon>
        <taxon>Bacillati</taxon>
        <taxon>Bacillota</taxon>
        <taxon>Clostridia</taxon>
        <taxon>Lachnospirales</taxon>
        <taxon>Lachnospiraceae</taxon>
        <taxon>Anaerocolumna</taxon>
    </lineage>
</organism>
<accession>A0A1M7Y4U2</accession>
<dbReference type="AlphaFoldDB" id="A0A1M7Y4U2"/>
<sequence>MKSRELLLATIDELTVEESRAIDGGGNPITNLIQAIISAPAGPTMGNCVTIAKSFWGPGVTETPTTGVGCTKR</sequence>
<keyword evidence="2" id="KW-1185">Reference proteome</keyword>